<dbReference type="STRING" id="1203610.HMPREF1536_01608"/>
<evidence type="ECO:0000256" key="2">
    <source>
        <dbReference type="ARBA" id="ARBA00023125"/>
    </source>
</evidence>
<gene>
    <name evidence="5" type="ORF">HMPREF1536_01608</name>
</gene>
<dbReference type="Proteomes" id="UP000033035">
    <property type="component" value="Unassembled WGS sequence"/>
</dbReference>
<dbReference type="HOGENOM" id="CLU_000445_88_2_10"/>
<dbReference type="GO" id="GO:0043565">
    <property type="term" value="F:sequence-specific DNA binding"/>
    <property type="evidence" value="ECO:0007669"/>
    <property type="project" value="InterPro"/>
</dbReference>
<protein>
    <recommendedName>
        <fullName evidence="4">HTH araC/xylS-type domain-containing protein</fullName>
    </recommendedName>
</protein>
<dbReference type="GO" id="GO:0003700">
    <property type="term" value="F:DNA-binding transcription factor activity"/>
    <property type="evidence" value="ECO:0007669"/>
    <property type="project" value="InterPro"/>
</dbReference>
<keyword evidence="6" id="KW-1185">Reference proteome</keyword>
<dbReference type="InterPro" id="IPR009057">
    <property type="entry name" value="Homeodomain-like_sf"/>
</dbReference>
<evidence type="ECO:0000313" key="6">
    <source>
        <dbReference type="Proteomes" id="UP000033035"/>
    </source>
</evidence>
<dbReference type="AlphaFoldDB" id="A0A0F5JLZ6"/>
<proteinExistence type="predicted"/>
<evidence type="ECO:0000256" key="1">
    <source>
        <dbReference type="ARBA" id="ARBA00023015"/>
    </source>
</evidence>
<comment type="caution">
    <text evidence="5">The sequence shown here is derived from an EMBL/GenBank/DDBJ whole genome shotgun (WGS) entry which is preliminary data.</text>
</comment>
<dbReference type="Gene3D" id="1.10.10.60">
    <property type="entry name" value="Homeodomain-like"/>
    <property type="match status" value="1"/>
</dbReference>
<feature type="domain" description="HTH araC/xylS-type" evidence="4">
    <location>
        <begin position="186"/>
        <end position="284"/>
    </location>
</feature>
<dbReference type="SUPFAM" id="SSF46689">
    <property type="entry name" value="Homeodomain-like"/>
    <property type="match status" value="1"/>
</dbReference>
<dbReference type="PANTHER" id="PTHR43280">
    <property type="entry name" value="ARAC-FAMILY TRANSCRIPTIONAL REGULATOR"/>
    <property type="match status" value="1"/>
</dbReference>
<dbReference type="SMART" id="SM00342">
    <property type="entry name" value="HTH_ARAC"/>
    <property type="match status" value="1"/>
</dbReference>
<dbReference type="PANTHER" id="PTHR43280:SF32">
    <property type="entry name" value="TRANSCRIPTIONAL REGULATORY PROTEIN"/>
    <property type="match status" value="1"/>
</dbReference>
<dbReference type="InterPro" id="IPR018060">
    <property type="entry name" value="HTH_AraC"/>
</dbReference>
<name>A0A0F5JLZ6_9BACT</name>
<dbReference type="Pfam" id="PF12833">
    <property type="entry name" value="HTH_18"/>
    <property type="match status" value="1"/>
</dbReference>
<evidence type="ECO:0000259" key="4">
    <source>
        <dbReference type="PROSITE" id="PS01124"/>
    </source>
</evidence>
<sequence length="284" mass="32170">MNANIPKELPKLDIPEDWIVGMDISREILNMYTNFPCRLKAGIFVLCMGGEIEASIDMTQYKVKENDFVTIIPGSILQIHKVEGDLKIFFLGYSSQFITEANVIKPTLDIFYTIKATPVVPLKAEVAAIIQDHLALLAKTYLTFYGKISKEVIKHILFTLVYGLGELYKDIRTIKTVQGKSEKIAHDFTQLVMQYYSQERNVAFYADKLGITQAHLSTTIRQVTGKTCMDIIASMVIMDAKAQLKSTDVSVQNIAYSLNFTNMSFFGKYFKRHVGMGPQEYRNS</sequence>
<keyword evidence="1" id="KW-0805">Transcription regulation</keyword>
<reference evidence="5 6" key="1">
    <citation type="submission" date="2013-04" db="EMBL/GenBank/DDBJ databases">
        <title>The Genome Sequence of Parabacteroides gordonii DSM 23371.</title>
        <authorList>
            <consortium name="The Broad Institute Genomics Platform"/>
            <person name="Earl A."/>
            <person name="Ward D."/>
            <person name="Feldgarden M."/>
            <person name="Gevers D."/>
            <person name="Martens E."/>
            <person name="Sakamoto M."/>
            <person name="Benno Y."/>
            <person name="Suzuki N."/>
            <person name="Matsunaga N."/>
            <person name="Koshihara K."/>
            <person name="Seki M."/>
            <person name="Komiya H."/>
            <person name="Walker B."/>
            <person name="Young S."/>
            <person name="Zeng Q."/>
            <person name="Gargeya S."/>
            <person name="Fitzgerald M."/>
            <person name="Haas B."/>
            <person name="Abouelleil A."/>
            <person name="Allen A.W."/>
            <person name="Alvarado L."/>
            <person name="Arachchi H.M."/>
            <person name="Berlin A.M."/>
            <person name="Chapman S.B."/>
            <person name="Gainer-Dewar J."/>
            <person name="Goldberg J."/>
            <person name="Griggs A."/>
            <person name="Gujja S."/>
            <person name="Hansen M."/>
            <person name="Howarth C."/>
            <person name="Imamovic A."/>
            <person name="Ireland A."/>
            <person name="Larimer J."/>
            <person name="McCowan C."/>
            <person name="Murphy C."/>
            <person name="Pearson M."/>
            <person name="Poon T.W."/>
            <person name="Priest M."/>
            <person name="Roberts A."/>
            <person name="Saif S."/>
            <person name="Shea T."/>
            <person name="Sisk P."/>
            <person name="Sykes S."/>
            <person name="Wortman J."/>
            <person name="Nusbaum C."/>
            <person name="Birren B."/>
        </authorList>
    </citation>
    <scope>NUCLEOTIDE SEQUENCE [LARGE SCALE GENOMIC DNA]</scope>
    <source>
        <strain evidence="5 6">MS-1</strain>
    </source>
</reference>
<dbReference type="EMBL" id="AQHW01000009">
    <property type="protein sequence ID" value="KKB58729.1"/>
    <property type="molecule type" value="Genomic_DNA"/>
</dbReference>
<keyword evidence="3" id="KW-0804">Transcription</keyword>
<evidence type="ECO:0000256" key="3">
    <source>
        <dbReference type="ARBA" id="ARBA00023163"/>
    </source>
</evidence>
<evidence type="ECO:0000313" key="5">
    <source>
        <dbReference type="EMBL" id="KKB58729.1"/>
    </source>
</evidence>
<dbReference type="PROSITE" id="PS01124">
    <property type="entry name" value="HTH_ARAC_FAMILY_2"/>
    <property type="match status" value="1"/>
</dbReference>
<dbReference type="PATRIC" id="fig|1203610.3.peg.1647"/>
<accession>A0A0F5JLZ6</accession>
<keyword evidence="2" id="KW-0238">DNA-binding</keyword>
<organism evidence="5 6">
    <name type="scientific">Parabacteroides gordonii MS-1 = DSM 23371</name>
    <dbReference type="NCBI Taxonomy" id="1203610"/>
    <lineage>
        <taxon>Bacteria</taxon>
        <taxon>Pseudomonadati</taxon>
        <taxon>Bacteroidota</taxon>
        <taxon>Bacteroidia</taxon>
        <taxon>Bacteroidales</taxon>
        <taxon>Tannerellaceae</taxon>
        <taxon>Parabacteroides</taxon>
    </lineage>
</organism>